<evidence type="ECO:0000256" key="3">
    <source>
        <dbReference type="ARBA" id="ARBA00022553"/>
    </source>
</evidence>
<dbReference type="InterPro" id="IPR001789">
    <property type="entry name" value="Sig_transdc_resp-reg_receiver"/>
</dbReference>
<evidence type="ECO:0000256" key="9">
    <source>
        <dbReference type="PROSITE-ProRule" id="PRU01091"/>
    </source>
</evidence>
<gene>
    <name evidence="12" type="ordered locus">AciPR4_2678</name>
</gene>
<dbReference type="Gene3D" id="1.10.10.10">
    <property type="entry name" value="Winged helix-like DNA-binding domain superfamily/Winged helix DNA-binding domain"/>
    <property type="match status" value="1"/>
</dbReference>
<evidence type="ECO:0000256" key="8">
    <source>
        <dbReference type="PROSITE-ProRule" id="PRU00169"/>
    </source>
</evidence>
<feature type="domain" description="OmpR/PhoB-type" evidence="11">
    <location>
        <begin position="144"/>
        <end position="243"/>
    </location>
</feature>
<comment type="subcellular location">
    <subcellularLocation>
        <location evidence="1">Cytoplasm</location>
    </subcellularLocation>
</comment>
<evidence type="ECO:0000256" key="2">
    <source>
        <dbReference type="ARBA" id="ARBA00022490"/>
    </source>
</evidence>
<dbReference type="RefSeq" id="WP_013569186.1">
    <property type="nucleotide sequence ID" value="NC_014963.1"/>
</dbReference>
<evidence type="ECO:0000256" key="6">
    <source>
        <dbReference type="ARBA" id="ARBA00023125"/>
    </source>
</evidence>
<evidence type="ECO:0000256" key="5">
    <source>
        <dbReference type="ARBA" id="ARBA00023015"/>
    </source>
</evidence>
<dbReference type="Proteomes" id="UP000006844">
    <property type="component" value="Chromosome"/>
</dbReference>
<evidence type="ECO:0000313" key="13">
    <source>
        <dbReference type="Proteomes" id="UP000006844"/>
    </source>
</evidence>
<evidence type="ECO:0000256" key="7">
    <source>
        <dbReference type="ARBA" id="ARBA00023163"/>
    </source>
</evidence>
<dbReference type="InterPro" id="IPR036388">
    <property type="entry name" value="WH-like_DNA-bd_sf"/>
</dbReference>
<dbReference type="STRING" id="401053.AciPR4_2678"/>
<dbReference type="SMART" id="SM00448">
    <property type="entry name" value="REC"/>
    <property type="match status" value="1"/>
</dbReference>
<reference evidence="12 13" key="1">
    <citation type="journal article" date="2012" name="Stand. Genomic Sci.">
        <title>Complete genome sequence of Terriglobus saanensis type strain SP1PR4(T), an Acidobacteria from tundra soil.</title>
        <authorList>
            <person name="Rawat S.R."/>
            <person name="Mannisto M.K."/>
            <person name="Starovoytov V."/>
            <person name="Goodwin L."/>
            <person name="Nolan M."/>
            <person name="Hauser L."/>
            <person name="Land M."/>
            <person name="Davenport K.W."/>
            <person name="Woyke T."/>
            <person name="Haggblom M.M."/>
        </authorList>
    </citation>
    <scope>NUCLEOTIDE SEQUENCE</scope>
    <source>
        <strain evidence="13">ATCC BAA-1853 / DSM 23119 / SP1PR4</strain>
    </source>
</reference>
<dbReference type="PROSITE" id="PS50110">
    <property type="entry name" value="RESPONSE_REGULATORY"/>
    <property type="match status" value="1"/>
</dbReference>
<dbReference type="InterPro" id="IPR011006">
    <property type="entry name" value="CheY-like_superfamily"/>
</dbReference>
<organism evidence="12 13">
    <name type="scientific">Terriglobus saanensis (strain ATCC BAA-1853 / DSM 23119 / SP1PR4)</name>
    <dbReference type="NCBI Taxonomy" id="401053"/>
    <lineage>
        <taxon>Bacteria</taxon>
        <taxon>Pseudomonadati</taxon>
        <taxon>Acidobacteriota</taxon>
        <taxon>Terriglobia</taxon>
        <taxon>Terriglobales</taxon>
        <taxon>Acidobacteriaceae</taxon>
        <taxon>Terriglobus</taxon>
    </lineage>
</organism>
<dbReference type="Pfam" id="PF00486">
    <property type="entry name" value="Trans_reg_C"/>
    <property type="match status" value="1"/>
</dbReference>
<evidence type="ECO:0000259" key="10">
    <source>
        <dbReference type="PROSITE" id="PS50110"/>
    </source>
</evidence>
<keyword evidence="5" id="KW-0805">Transcription regulation</keyword>
<feature type="modified residue" description="4-aspartylphosphate" evidence="8">
    <location>
        <position position="67"/>
    </location>
</feature>
<keyword evidence="7" id="KW-0804">Transcription</keyword>
<dbReference type="AlphaFoldDB" id="E8V1W5"/>
<keyword evidence="4" id="KW-0902">Two-component regulatory system</keyword>
<evidence type="ECO:0000256" key="1">
    <source>
        <dbReference type="ARBA" id="ARBA00004496"/>
    </source>
</evidence>
<evidence type="ECO:0000256" key="4">
    <source>
        <dbReference type="ARBA" id="ARBA00023012"/>
    </source>
</evidence>
<dbReference type="GO" id="GO:0000976">
    <property type="term" value="F:transcription cis-regulatory region binding"/>
    <property type="evidence" value="ECO:0007669"/>
    <property type="project" value="TreeGrafter"/>
</dbReference>
<dbReference type="InterPro" id="IPR039420">
    <property type="entry name" value="WalR-like"/>
</dbReference>
<dbReference type="eggNOG" id="COG0745">
    <property type="taxonomic scope" value="Bacteria"/>
</dbReference>
<dbReference type="InterPro" id="IPR016032">
    <property type="entry name" value="Sig_transdc_resp-reg_C-effctor"/>
</dbReference>
<sequence length="251" mass="28726">MQEKDIHGLSDHHIKSRDVLIVDDDVDLCRMLTDFLARHGWIVHTVHTGQRALEISRSNLVAMILLDIGLPDYSGFDLIREIHRFVDTPVIVISARGDETDRIVGLELGADDYLAKPFSLRELLARMGAVARRSGPQAALERHLASFVIDQFLVHTETREVFYGKTKLSLSTTEFQLLRFLLQRPYEVCSRELLVRTVLLRPYEPLDRSLDMHILRLRRKLECLPKFGGSIRTVRSSGYMLALHPQKFNGA</sequence>
<dbReference type="Pfam" id="PF00072">
    <property type="entry name" value="Response_reg"/>
    <property type="match status" value="1"/>
</dbReference>
<dbReference type="Gene3D" id="3.40.50.2300">
    <property type="match status" value="1"/>
</dbReference>
<evidence type="ECO:0000313" key="12">
    <source>
        <dbReference type="EMBL" id="ADV83453.1"/>
    </source>
</evidence>
<dbReference type="SMART" id="SM00862">
    <property type="entry name" value="Trans_reg_C"/>
    <property type="match status" value="1"/>
</dbReference>
<name>E8V1W5_TERSS</name>
<keyword evidence="13" id="KW-1185">Reference proteome</keyword>
<dbReference type="SUPFAM" id="SSF46894">
    <property type="entry name" value="C-terminal effector domain of the bipartite response regulators"/>
    <property type="match status" value="1"/>
</dbReference>
<dbReference type="HOGENOM" id="CLU_000445_30_4_0"/>
<protein>
    <submittedName>
        <fullName evidence="12">Two component transcriptional regulator, winged helix family</fullName>
    </submittedName>
</protein>
<accession>E8V1W5</accession>
<dbReference type="PANTHER" id="PTHR48111:SF39">
    <property type="entry name" value="TRANSCRIPTIONAL REGULATORY PROTEIN CPXR"/>
    <property type="match status" value="1"/>
</dbReference>
<keyword evidence="3 8" id="KW-0597">Phosphoprotein</keyword>
<dbReference type="GO" id="GO:0005829">
    <property type="term" value="C:cytosol"/>
    <property type="evidence" value="ECO:0007669"/>
    <property type="project" value="TreeGrafter"/>
</dbReference>
<dbReference type="GO" id="GO:0000156">
    <property type="term" value="F:phosphorelay response regulator activity"/>
    <property type="evidence" value="ECO:0007669"/>
    <property type="project" value="TreeGrafter"/>
</dbReference>
<feature type="DNA-binding region" description="OmpR/PhoB-type" evidence="9">
    <location>
        <begin position="144"/>
        <end position="243"/>
    </location>
</feature>
<dbReference type="KEGG" id="tsa:AciPR4_2678"/>
<dbReference type="PANTHER" id="PTHR48111">
    <property type="entry name" value="REGULATOR OF RPOS"/>
    <property type="match status" value="1"/>
</dbReference>
<dbReference type="CDD" id="cd00383">
    <property type="entry name" value="trans_reg_C"/>
    <property type="match status" value="1"/>
</dbReference>
<keyword evidence="2" id="KW-0963">Cytoplasm</keyword>
<proteinExistence type="predicted"/>
<dbReference type="GO" id="GO:0006355">
    <property type="term" value="P:regulation of DNA-templated transcription"/>
    <property type="evidence" value="ECO:0007669"/>
    <property type="project" value="InterPro"/>
</dbReference>
<feature type="domain" description="Response regulatory" evidence="10">
    <location>
        <begin position="18"/>
        <end position="131"/>
    </location>
</feature>
<dbReference type="PROSITE" id="PS51755">
    <property type="entry name" value="OMPR_PHOB"/>
    <property type="match status" value="1"/>
</dbReference>
<evidence type="ECO:0000259" key="11">
    <source>
        <dbReference type="PROSITE" id="PS51755"/>
    </source>
</evidence>
<dbReference type="Gene3D" id="6.10.250.690">
    <property type="match status" value="1"/>
</dbReference>
<dbReference type="SUPFAM" id="SSF52172">
    <property type="entry name" value="CheY-like"/>
    <property type="match status" value="1"/>
</dbReference>
<keyword evidence="6 9" id="KW-0238">DNA-binding</keyword>
<dbReference type="InterPro" id="IPR001867">
    <property type="entry name" value="OmpR/PhoB-type_DNA-bd"/>
</dbReference>
<dbReference type="GO" id="GO:0032993">
    <property type="term" value="C:protein-DNA complex"/>
    <property type="evidence" value="ECO:0007669"/>
    <property type="project" value="TreeGrafter"/>
</dbReference>
<dbReference type="EMBL" id="CP002467">
    <property type="protein sequence ID" value="ADV83453.1"/>
    <property type="molecule type" value="Genomic_DNA"/>
</dbReference>